<protein>
    <recommendedName>
        <fullName evidence="3">Lipoprotein</fullName>
    </recommendedName>
</protein>
<keyword evidence="2" id="KW-1185">Reference proteome</keyword>
<dbReference type="EMBL" id="JARGDN010000004">
    <property type="protein sequence ID" value="MDG9733645.1"/>
    <property type="molecule type" value="Genomic_DNA"/>
</dbReference>
<dbReference type="Proteomes" id="UP001529201">
    <property type="component" value="Unassembled WGS sequence"/>
</dbReference>
<sequence length="190" mass="20980">MKNKILLSIMGLLLVGLGITMSITNHKRSQIADVRKEVSQVAKTQKHVTTQNDNLQTTYNANDATAKSKLLEFAKAYYTFSSQSDYDKRFNQVSDILSLSNDQKNQLFDSGLDATGGSRIDNLGLTSQYQTATGYTSDLDNQTIESLATVVVKTSGTAQKAINQTVLIHGWFDIKSQKLTSIKINQISIH</sequence>
<gene>
    <name evidence="1" type="ORF">P1N92_05880</name>
</gene>
<evidence type="ECO:0000313" key="1">
    <source>
        <dbReference type="EMBL" id="MDG9733645.1"/>
    </source>
</evidence>
<evidence type="ECO:0000313" key="2">
    <source>
        <dbReference type="Proteomes" id="UP001529201"/>
    </source>
</evidence>
<comment type="caution">
    <text evidence="1">The sequence shown here is derived from an EMBL/GenBank/DDBJ whole genome shotgun (WGS) entry which is preliminary data.</text>
</comment>
<evidence type="ECO:0008006" key="3">
    <source>
        <dbReference type="Google" id="ProtNLM"/>
    </source>
</evidence>
<dbReference type="RefSeq" id="WP_010295675.1">
    <property type="nucleotide sequence ID" value="NZ_CP065993.1"/>
</dbReference>
<proteinExistence type="predicted"/>
<accession>A0ABT6HDE9</accession>
<organism evidence="1 2">
    <name type="scientific">Leuconostoc pseudomesenteroides</name>
    <dbReference type="NCBI Taxonomy" id="33968"/>
    <lineage>
        <taxon>Bacteria</taxon>
        <taxon>Bacillati</taxon>
        <taxon>Bacillota</taxon>
        <taxon>Bacilli</taxon>
        <taxon>Lactobacillales</taxon>
        <taxon>Lactobacillaceae</taxon>
        <taxon>Leuconostoc</taxon>
    </lineage>
</organism>
<dbReference type="GeneID" id="64344750"/>
<reference evidence="1 2" key="1">
    <citation type="submission" date="2023-02" db="EMBL/GenBank/DDBJ databases">
        <title>Antimicrobial susceptibility testing and tentative epidemiological cut-off values for Lactobacillaceae family species intended for ingestion.</title>
        <authorList>
            <person name="Noehr-Meldgaard K."/>
            <person name="Struve C."/>
            <person name="Ingmer H."/>
            <person name="Koza A."/>
            <person name="Al-Nakeeb K."/>
            <person name="Agersoe Y."/>
        </authorList>
    </citation>
    <scope>NUCLEOTIDE SEQUENCE [LARGE SCALE GENOMIC DNA]</scope>
    <source>
        <strain evidence="1 2">DSM 20193</strain>
    </source>
</reference>
<name>A0ABT6HDE9_LEUPS</name>